<keyword evidence="6" id="KW-0479">Metal-binding</keyword>
<evidence type="ECO:0000256" key="5">
    <source>
        <dbReference type="ARBA" id="ARBA00022714"/>
    </source>
</evidence>
<organism evidence="14 15">
    <name type="scientific">Elongatibacter sediminis</name>
    <dbReference type="NCBI Taxonomy" id="3119006"/>
    <lineage>
        <taxon>Bacteria</taxon>
        <taxon>Pseudomonadati</taxon>
        <taxon>Pseudomonadota</taxon>
        <taxon>Gammaproteobacteria</taxon>
        <taxon>Chromatiales</taxon>
        <taxon>Wenzhouxiangellaceae</taxon>
        <taxon>Elongatibacter</taxon>
    </lineage>
</organism>
<keyword evidence="8" id="KW-0408">Iron</keyword>
<evidence type="ECO:0000256" key="10">
    <source>
        <dbReference type="ARBA" id="ARBA00034078"/>
    </source>
</evidence>
<dbReference type="InterPro" id="IPR000674">
    <property type="entry name" value="Ald_Oxase/Xan_DH_a/b"/>
</dbReference>
<comment type="cofactor">
    <cofactor evidence="1">
        <name>Mo-molybdopterin</name>
        <dbReference type="ChEBI" id="CHEBI:71302"/>
    </cofactor>
</comment>
<evidence type="ECO:0000256" key="2">
    <source>
        <dbReference type="ARBA" id="ARBA00001974"/>
    </source>
</evidence>
<name>A0AAW9RLA9_9GAMM</name>
<dbReference type="GO" id="GO:0051537">
    <property type="term" value="F:2 iron, 2 sulfur cluster binding"/>
    <property type="evidence" value="ECO:0007669"/>
    <property type="project" value="UniProtKB-KW"/>
</dbReference>
<keyword evidence="5" id="KW-0001">2Fe-2S</keyword>
<evidence type="ECO:0000256" key="1">
    <source>
        <dbReference type="ARBA" id="ARBA00001924"/>
    </source>
</evidence>
<evidence type="ECO:0000256" key="6">
    <source>
        <dbReference type="ARBA" id="ARBA00022723"/>
    </source>
</evidence>
<comment type="cofactor">
    <cofactor evidence="2">
        <name>FAD</name>
        <dbReference type="ChEBI" id="CHEBI:57692"/>
    </cofactor>
</comment>
<evidence type="ECO:0000313" key="15">
    <source>
        <dbReference type="Proteomes" id="UP001359886"/>
    </source>
</evidence>
<dbReference type="GO" id="GO:0030151">
    <property type="term" value="F:molybdenum ion binding"/>
    <property type="evidence" value="ECO:0007669"/>
    <property type="project" value="InterPro"/>
</dbReference>
<accession>A0AAW9RLA9</accession>
<dbReference type="AlphaFoldDB" id="A0AAW9RLA9"/>
<dbReference type="SUPFAM" id="SSF56003">
    <property type="entry name" value="Molybdenum cofactor-binding domain"/>
    <property type="match status" value="1"/>
</dbReference>
<dbReference type="InterPro" id="IPR046867">
    <property type="entry name" value="AldOxase/xan_DH_MoCoBD2"/>
</dbReference>
<evidence type="ECO:0000256" key="3">
    <source>
        <dbReference type="ARBA" id="ARBA00006849"/>
    </source>
</evidence>
<proteinExistence type="inferred from homology"/>
<dbReference type="PANTHER" id="PTHR11908:SF132">
    <property type="entry name" value="ALDEHYDE OXIDASE 1-RELATED"/>
    <property type="match status" value="1"/>
</dbReference>
<evidence type="ECO:0000256" key="12">
    <source>
        <dbReference type="SAM" id="MobiDB-lite"/>
    </source>
</evidence>
<dbReference type="InterPro" id="IPR008274">
    <property type="entry name" value="AldOxase/xan_DH_MoCoBD1"/>
</dbReference>
<dbReference type="InterPro" id="IPR037165">
    <property type="entry name" value="AldOxase/xan_DH_Mopterin-bd_sf"/>
</dbReference>
<dbReference type="GO" id="GO:0004854">
    <property type="term" value="F:xanthine dehydrogenase activity"/>
    <property type="evidence" value="ECO:0007669"/>
    <property type="project" value="UniProtKB-EC"/>
</dbReference>
<dbReference type="FunFam" id="3.30.365.10:FF:000002">
    <property type="entry name" value="Xanthine dehydrogenase oxidase"/>
    <property type="match status" value="1"/>
</dbReference>
<dbReference type="PANTHER" id="PTHR11908">
    <property type="entry name" value="XANTHINE DEHYDROGENASE"/>
    <property type="match status" value="1"/>
</dbReference>
<keyword evidence="7 14" id="KW-0560">Oxidoreductase</keyword>
<dbReference type="EC" id="1.17.1.4" evidence="14"/>
<dbReference type="InterPro" id="IPR036856">
    <property type="entry name" value="Ald_Oxase/Xan_DH_a/b_sf"/>
</dbReference>
<dbReference type="SUPFAM" id="SSF54665">
    <property type="entry name" value="CO dehydrogenase molybdoprotein N-domain-like"/>
    <property type="match status" value="1"/>
</dbReference>
<keyword evidence="15" id="KW-1185">Reference proteome</keyword>
<dbReference type="NCBIfam" id="TIGR02965">
    <property type="entry name" value="xanthine_xdhB"/>
    <property type="match status" value="1"/>
</dbReference>
<dbReference type="Pfam" id="PF02738">
    <property type="entry name" value="MoCoBD_1"/>
    <property type="match status" value="1"/>
</dbReference>
<feature type="domain" description="Aldehyde oxidase/xanthine dehydrogenase a/b hammerhead" evidence="13">
    <location>
        <begin position="28"/>
        <end position="136"/>
    </location>
</feature>
<dbReference type="Pfam" id="PF20256">
    <property type="entry name" value="MoCoBD_2"/>
    <property type="match status" value="1"/>
</dbReference>
<dbReference type="Pfam" id="PF01315">
    <property type="entry name" value="Ald_Xan_dh_C"/>
    <property type="match status" value="1"/>
</dbReference>
<comment type="cofactor">
    <cofactor evidence="11">
        <name>Mo-molybdopterin cytosine dinucleotide</name>
        <dbReference type="ChEBI" id="CHEBI:71308"/>
    </cofactor>
</comment>
<evidence type="ECO:0000313" key="14">
    <source>
        <dbReference type="EMBL" id="MEJ8569713.1"/>
    </source>
</evidence>
<dbReference type="GO" id="GO:0005506">
    <property type="term" value="F:iron ion binding"/>
    <property type="evidence" value="ECO:0007669"/>
    <property type="project" value="InterPro"/>
</dbReference>
<comment type="caution">
    <text evidence="14">The sequence shown here is derived from an EMBL/GenBank/DDBJ whole genome shotgun (WGS) entry which is preliminary data.</text>
</comment>
<dbReference type="Proteomes" id="UP001359886">
    <property type="component" value="Unassembled WGS sequence"/>
</dbReference>
<protein>
    <submittedName>
        <fullName evidence="14">Xanthine dehydrogenase molybdopterin binding subunit</fullName>
        <ecNumber evidence="14">1.17.1.4</ecNumber>
    </submittedName>
</protein>
<dbReference type="RefSeq" id="WP_354697040.1">
    <property type="nucleotide sequence ID" value="NZ_JAZHOG010000017.1"/>
</dbReference>
<gene>
    <name evidence="14" type="primary">xdhB</name>
    <name evidence="14" type="ORF">V3330_18945</name>
</gene>
<evidence type="ECO:0000259" key="13">
    <source>
        <dbReference type="SMART" id="SM01008"/>
    </source>
</evidence>
<feature type="region of interest" description="Disordered" evidence="12">
    <location>
        <begin position="1"/>
        <end position="21"/>
    </location>
</feature>
<dbReference type="Gene3D" id="3.90.1170.50">
    <property type="entry name" value="Aldehyde oxidase/xanthine dehydrogenase, a/b hammerhead"/>
    <property type="match status" value="1"/>
</dbReference>
<comment type="cofactor">
    <cofactor evidence="10">
        <name>[2Fe-2S] cluster</name>
        <dbReference type="ChEBI" id="CHEBI:190135"/>
    </cofactor>
</comment>
<keyword evidence="4" id="KW-0500">Molybdenum</keyword>
<evidence type="ECO:0000256" key="9">
    <source>
        <dbReference type="ARBA" id="ARBA00023014"/>
    </source>
</evidence>
<comment type="similarity">
    <text evidence="3">Belongs to the xanthine dehydrogenase family.</text>
</comment>
<dbReference type="FunFam" id="3.30.365.10:FF:000001">
    <property type="entry name" value="Xanthine dehydrogenase oxidase"/>
    <property type="match status" value="1"/>
</dbReference>
<sequence>MDKEVRQSPAEPAVHRPLPHDSAVKHVTGQAVYVDDMLEPEGLLHVYFGTSPCAHGRIGKLGLDRVRQAPGVVAVLTAADIPGANDISPLHRGDEEILASGEVHFAGQPLFAVAAESRDAARRAARLAEIDIEPLPAVLDIETALERESFVDETHEMKRGDPDAAIESAPHRLDGVLHMGGQDHFYLEGQAALAMPQEDGDLLVHSSSQHPSELQHLIAQSLGRADNAVTVEVRRMGGAFGGKETQAAQWALLAALVADRTGRPAKIRLDRDDDMISTGKRHDFRTRWRVGFDDDGRILGIDFELAARCGMSADLSGAISDRAMFHSDNGYYLPAVRIRSYRCRTNTVSNTAFRGFGGPQGMLGIEQVIEAIAAHRNLDPLAVRRVNLYGGDGRILTPYFMTVEDNVLPELMDELAEAADYPARRGEVESFNRAGGVIRRGLALTPVKFGISFTTAFLNQAGALVHVYKDGSIHLNHGGTEMGQGLFIKVAQVVADEFGVPLEQVRISATRTDKVPNTSATAASSGSDMNAMAALDACSKIKRRIAAHIGAEHGVAEDSVRFDSDGVWVGAQRRDFADVVLQAYLARVSLSATGFYRTPKIHYDRETARGRPFLYFAYGAAVSEVEIDTLTGEYRLRRVDILHDVGRSLNPAVDLGQIEGGFVQGMGWLTTEELWWDEQGVLRTHAPSTYKIPVASDVPDAFHVRIWERGDNREPTIHRSKAVGEPPLMLAISVHSAIRHALTSLAPEGVLAPLDAPATPERVLLCAERLRSGA</sequence>
<dbReference type="EMBL" id="JAZHOG010000017">
    <property type="protein sequence ID" value="MEJ8569713.1"/>
    <property type="molecule type" value="Genomic_DNA"/>
</dbReference>
<dbReference type="InterPro" id="IPR016208">
    <property type="entry name" value="Ald_Oxase/xanthine_DH-like"/>
</dbReference>
<dbReference type="Gene3D" id="3.30.365.10">
    <property type="entry name" value="Aldehyde oxidase/xanthine dehydrogenase, molybdopterin binding domain"/>
    <property type="match status" value="4"/>
</dbReference>
<dbReference type="SMART" id="SM01008">
    <property type="entry name" value="Ald_Xan_dh_C"/>
    <property type="match status" value="1"/>
</dbReference>
<reference evidence="14 15" key="1">
    <citation type="submission" date="2024-02" db="EMBL/GenBank/DDBJ databases">
        <title>A novel Wenzhouxiangellaceae bacterium, isolated from coastal sediments.</title>
        <authorList>
            <person name="Du Z.-J."/>
            <person name="Ye Y.-Q."/>
            <person name="Zhang X.-Y."/>
        </authorList>
    </citation>
    <scope>NUCLEOTIDE SEQUENCE [LARGE SCALE GENOMIC DNA]</scope>
    <source>
        <strain evidence="14 15">CH-27</strain>
    </source>
</reference>
<evidence type="ECO:0000256" key="4">
    <source>
        <dbReference type="ARBA" id="ARBA00022505"/>
    </source>
</evidence>
<dbReference type="InterPro" id="IPR014309">
    <property type="entry name" value="Xanthine_DH_Mopterin-bd_su"/>
</dbReference>
<evidence type="ECO:0000256" key="8">
    <source>
        <dbReference type="ARBA" id="ARBA00023004"/>
    </source>
</evidence>
<keyword evidence="9" id="KW-0411">Iron-sulfur</keyword>
<evidence type="ECO:0000256" key="7">
    <source>
        <dbReference type="ARBA" id="ARBA00023002"/>
    </source>
</evidence>
<evidence type="ECO:0000256" key="11">
    <source>
        <dbReference type="ARBA" id="ARBA00053029"/>
    </source>
</evidence>